<dbReference type="AlphaFoldDB" id="A0A0A7RZ85"/>
<gene>
    <name evidence="2" type="ORF">FPB0191_00814</name>
</gene>
<accession>A0A0A7RZ85</accession>
<evidence type="ECO:0000256" key="1">
    <source>
        <dbReference type="SAM" id="SignalP"/>
    </source>
</evidence>
<dbReference type="RefSeq" id="WP_039104217.1">
    <property type="nucleotide sequence ID" value="NZ_CALYQC010000015.1"/>
</dbReference>
<dbReference type="KEGG" id="fpp:FPB0191_00814"/>
<keyword evidence="3" id="KW-1185">Reference proteome</keyword>
<evidence type="ECO:0000313" key="3">
    <source>
        <dbReference type="Proteomes" id="UP000030901"/>
    </source>
</evidence>
<feature type="chain" id="PRO_5002046574" description="Lipoprotein" evidence="1">
    <location>
        <begin position="22"/>
        <end position="143"/>
    </location>
</feature>
<protein>
    <recommendedName>
        <fullName evidence="4">Lipoprotein</fullName>
    </recommendedName>
</protein>
<dbReference type="PROSITE" id="PS51257">
    <property type="entry name" value="PROKAR_LIPOPROTEIN"/>
    <property type="match status" value="1"/>
</dbReference>
<feature type="signal peptide" evidence="1">
    <location>
        <begin position="1"/>
        <end position="21"/>
    </location>
</feature>
<dbReference type="OrthoDB" id="9157170at2"/>
<evidence type="ECO:0000313" key="2">
    <source>
        <dbReference type="EMBL" id="AJA44640.1"/>
    </source>
</evidence>
<name>A0A0A7RZ85_FRIPE</name>
<reference evidence="2 3" key="1">
    <citation type="journal article" date="2014" name="Appl. Environ. Microbiol.">
        <title>Gut symbionts from distinct hosts exhibit genotoxic activity via divergent colibactin biosynthetic pathways.</title>
        <authorList>
            <person name="Engel P."/>
            <person name="Vizcaino M.I."/>
            <person name="Crawford J.M."/>
        </authorList>
    </citation>
    <scope>NUCLEOTIDE SEQUENCE [LARGE SCALE GENOMIC DNA]</scope>
    <source>
        <strain evidence="2 3">PEB0191</strain>
    </source>
</reference>
<dbReference type="HOGENOM" id="CLU_1803358_0_0_6"/>
<dbReference type="Proteomes" id="UP000030901">
    <property type="component" value="Chromosome"/>
</dbReference>
<dbReference type="EMBL" id="CP009056">
    <property type="protein sequence ID" value="AJA44640.1"/>
    <property type="molecule type" value="Genomic_DNA"/>
</dbReference>
<organism evidence="2 3">
    <name type="scientific">Frischella perrara</name>
    <dbReference type="NCBI Taxonomy" id="1267021"/>
    <lineage>
        <taxon>Bacteria</taxon>
        <taxon>Pseudomonadati</taxon>
        <taxon>Pseudomonadota</taxon>
        <taxon>Gammaproteobacteria</taxon>
        <taxon>Orbales</taxon>
        <taxon>Orbaceae</taxon>
        <taxon>Frischella</taxon>
    </lineage>
</organism>
<keyword evidence="1" id="KW-0732">Signal</keyword>
<sequence length="143" mass="16786">MKKVILIISFAFLLVACSSQKPTDPNWRPDLTTANFGKYPTNYPAIIKKWGEKNFDNHNMISYLSMSNPREEYLVINPDDKDVIYGYSVCAIIGGIKNESYYKPFKKYWFFIRDGKIIEQRDLDAGYNTVIYRDHKINCDDKY</sequence>
<proteinExistence type="predicted"/>
<evidence type="ECO:0008006" key="4">
    <source>
        <dbReference type="Google" id="ProtNLM"/>
    </source>
</evidence>